<feature type="transmembrane region" description="Helical" evidence="2">
    <location>
        <begin position="66"/>
        <end position="84"/>
    </location>
</feature>
<keyword evidence="2" id="KW-0472">Membrane</keyword>
<dbReference type="Proteomes" id="UP001190700">
    <property type="component" value="Unassembled WGS sequence"/>
</dbReference>
<comment type="caution">
    <text evidence="3">The sequence shown here is derived from an EMBL/GenBank/DDBJ whole genome shotgun (WGS) entry which is preliminary data.</text>
</comment>
<feature type="region of interest" description="Disordered" evidence="1">
    <location>
        <begin position="289"/>
        <end position="332"/>
    </location>
</feature>
<name>A0AAE0BHB2_9CHLO</name>
<keyword evidence="2" id="KW-1133">Transmembrane helix</keyword>
<accession>A0AAE0BHB2</accession>
<protein>
    <submittedName>
        <fullName evidence="3">Uncharacterized protein</fullName>
    </submittedName>
</protein>
<evidence type="ECO:0000313" key="3">
    <source>
        <dbReference type="EMBL" id="KAK3235662.1"/>
    </source>
</evidence>
<keyword evidence="4" id="KW-1185">Reference proteome</keyword>
<dbReference type="EMBL" id="LGRX02035254">
    <property type="protein sequence ID" value="KAK3235662.1"/>
    <property type="molecule type" value="Genomic_DNA"/>
</dbReference>
<keyword evidence="2" id="KW-0812">Transmembrane</keyword>
<evidence type="ECO:0000256" key="1">
    <source>
        <dbReference type="SAM" id="MobiDB-lite"/>
    </source>
</evidence>
<evidence type="ECO:0000256" key="2">
    <source>
        <dbReference type="SAM" id="Phobius"/>
    </source>
</evidence>
<organism evidence="3 4">
    <name type="scientific">Cymbomonas tetramitiformis</name>
    <dbReference type="NCBI Taxonomy" id="36881"/>
    <lineage>
        <taxon>Eukaryota</taxon>
        <taxon>Viridiplantae</taxon>
        <taxon>Chlorophyta</taxon>
        <taxon>Pyramimonadophyceae</taxon>
        <taxon>Pyramimonadales</taxon>
        <taxon>Pyramimonadaceae</taxon>
        <taxon>Cymbomonas</taxon>
    </lineage>
</organism>
<dbReference type="AlphaFoldDB" id="A0AAE0BHB2"/>
<reference evidence="3 4" key="1">
    <citation type="journal article" date="2015" name="Genome Biol. Evol.">
        <title>Comparative Genomics of a Bacterivorous Green Alga Reveals Evolutionary Causalities and Consequences of Phago-Mixotrophic Mode of Nutrition.</title>
        <authorList>
            <person name="Burns J.A."/>
            <person name="Paasch A."/>
            <person name="Narechania A."/>
            <person name="Kim E."/>
        </authorList>
    </citation>
    <scope>NUCLEOTIDE SEQUENCE [LARGE SCALE GENOMIC DNA]</scope>
    <source>
        <strain evidence="3 4">PLY_AMNH</strain>
    </source>
</reference>
<proteinExistence type="predicted"/>
<feature type="compositionally biased region" description="Pro residues" evidence="1">
    <location>
        <begin position="298"/>
        <end position="324"/>
    </location>
</feature>
<gene>
    <name evidence="3" type="ORF">CYMTET_54157</name>
</gene>
<sequence>MIQAPETAESVQFDQLPLFDSPNFQNRQVLGRAHIPYYGGKRREFAGKRSPAQTTENDEACKQFKFAVFIIVSVVFFCLVLLGGDQTHMAVPLSEGLEGTQAMPALIKAAQTPPIGAGSSYMLVGFNGENISNASAPPSPFSINEEPLILFPSKADMLDSLRNEVLSSALFNSTILNYTLNNDRLLNDTLRSPALLYGSLLTNLTSPIVFNATVFNLTLEALRNYAAELHAPAVVPEFRMSVDTFAYWNASQERITWGLDPSLNATRPEPIPAIAKPTIPAYLTRMRAAERRARRGGPPAPPYPPLPLPPSPLLPPPPPPPSAPMQPADQRTTAELMALLLKIPPSPPPPPPPFPQLRR</sequence>
<evidence type="ECO:0000313" key="4">
    <source>
        <dbReference type="Proteomes" id="UP001190700"/>
    </source>
</evidence>